<dbReference type="Pfam" id="PF14703">
    <property type="entry name" value="PHM7_cyt"/>
    <property type="match status" value="1"/>
</dbReference>
<dbReference type="Proteomes" id="UP000324767">
    <property type="component" value="Unassembled WGS sequence"/>
</dbReference>
<comment type="caution">
    <text evidence="12">The sequence shown here is derived from an EMBL/GenBank/DDBJ whole genome shotgun (WGS) entry which is preliminary data.</text>
</comment>
<dbReference type="PANTHER" id="PTHR13018">
    <property type="entry name" value="PROBABLE MEMBRANE PROTEIN DUF221-RELATED"/>
    <property type="match status" value="1"/>
</dbReference>
<accession>A0A5M8PRX4</accession>
<feature type="domain" description="CSC1/OSCA1-like 7TM region" evidence="9">
    <location>
        <begin position="441"/>
        <end position="719"/>
    </location>
</feature>
<protein>
    <submittedName>
        <fullName evidence="12">DUF221 domain-containing</fullName>
    </submittedName>
</protein>
<feature type="transmembrane region" description="Helical" evidence="8">
    <location>
        <begin position="184"/>
        <end position="203"/>
    </location>
</feature>
<feature type="transmembrane region" description="Helical" evidence="8">
    <location>
        <begin position="635"/>
        <end position="656"/>
    </location>
</feature>
<feature type="transmembrane region" description="Helical" evidence="8">
    <location>
        <begin position="496"/>
        <end position="516"/>
    </location>
</feature>
<feature type="transmembrane region" description="Helical" evidence="8">
    <location>
        <begin position="537"/>
        <end position="561"/>
    </location>
</feature>
<gene>
    <name evidence="12" type="ORF">FRX48_04318</name>
</gene>
<reference evidence="12 13" key="1">
    <citation type="submission" date="2019-09" db="EMBL/GenBank/DDBJ databases">
        <title>The hologenome of the rock-dwelling lichen Lasallia pustulata.</title>
        <authorList>
            <person name="Greshake Tzovaras B."/>
            <person name="Segers F."/>
            <person name="Bicker A."/>
            <person name="Dal Grande F."/>
            <person name="Otte J."/>
            <person name="Hankeln T."/>
            <person name="Schmitt I."/>
            <person name="Ebersberger I."/>
        </authorList>
    </citation>
    <scope>NUCLEOTIDE SEQUENCE [LARGE SCALE GENOMIC DNA]</scope>
    <source>
        <strain evidence="12">A1-1</strain>
    </source>
</reference>
<evidence type="ECO:0000256" key="1">
    <source>
        <dbReference type="ARBA" id="ARBA00004141"/>
    </source>
</evidence>
<dbReference type="OrthoDB" id="1689567at2759"/>
<evidence type="ECO:0000256" key="4">
    <source>
        <dbReference type="ARBA" id="ARBA00022692"/>
    </source>
</evidence>
<keyword evidence="6 8" id="KW-0472">Membrane</keyword>
<dbReference type="InterPro" id="IPR027815">
    <property type="entry name" value="CSC1/OSCA1-like_cyt"/>
</dbReference>
<dbReference type="InterPro" id="IPR045122">
    <property type="entry name" value="Csc1-like"/>
</dbReference>
<feature type="transmembrane region" description="Helical" evidence="8">
    <location>
        <begin position="443"/>
        <end position="467"/>
    </location>
</feature>
<evidence type="ECO:0000259" key="9">
    <source>
        <dbReference type="Pfam" id="PF02714"/>
    </source>
</evidence>
<evidence type="ECO:0000259" key="10">
    <source>
        <dbReference type="Pfam" id="PF13967"/>
    </source>
</evidence>
<feature type="domain" description="CSC1/OSCA1-like cytosolic" evidence="11">
    <location>
        <begin position="225"/>
        <end position="430"/>
    </location>
</feature>
<feature type="transmembrane region" description="Helical" evidence="8">
    <location>
        <begin position="588"/>
        <end position="614"/>
    </location>
</feature>
<dbReference type="GO" id="GO:0005227">
    <property type="term" value="F:calcium-activated cation channel activity"/>
    <property type="evidence" value="ECO:0007669"/>
    <property type="project" value="InterPro"/>
</dbReference>
<evidence type="ECO:0000256" key="2">
    <source>
        <dbReference type="ARBA" id="ARBA00007779"/>
    </source>
</evidence>
<dbReference type="AlphaFoldDB" id="A0A5M8PRX4"/>
<comment type="similarity">
    <text evidence="2">Belongs to the CSC1 (TC 1.A.17) family.</text>
</comment>
<dbReference type="Pfam" id="PF13967">
    <property type="entry name" value="RSN1_TM"/>
    <property type="match status" value="1"/>
</dbReference>
<keyword evidence="4 8" id="KW-0812">Transmembrane</keyword>
<evidence type="ECO:0000313" key="12">
    <source>
        <dbReference type="EMBL" id="KAA6412167.1"/>
    </source>
</evidence>
<evidence type="ECO:0000256" key="5">
    <source>
        <dbReference type="ARBA" id="ARBA00022989"/>
    </source>
</evidence>
<evidence type="ECO:0000256" key="6">
    <source>
        <dbReference type="ARBA" id="ARBA00023136"/>
    </source>
</evidence>
<evidence type="ECO:0000256" key="3">
    <source>
        <dbReference type="ARBA" id="ARBA00022448"/>
    </source>
</evidence>
<organism evidence="12 13">
    <name type="scientific">Lasallia pustulata</name>
    <dbReference type="NCBI Taxonomy" id="136370"/>
    <lineage>
        <taxon>Eukaryota</taxon>
        <taxon>Fungi</taxon>
        <taxon>Dikarya</taxon>
        <taxon>Ascomycota</taxon>
        <taxon>Pezizomycotina</taxon>
        <taxon>Lecanoromycetes</taxon>
        <taxon>OSLEUM clade</taxon>
        <taxon>Umbilicariomycetidae</taxon>
        <taxon>Umbilicariales</taxon>
        <taxon>Umbilicariaceae</taxon>
        <taxon>Lasallia</taxon>
    </lineage>
</organism>
<sequence>MGDYARTSDDGDYKWDDQTKDQRDLIIQSIISIVFGLAAFITFCLLRPRWTELYAARKRQKDAASHLPELPDTFFGWIPTLYRISDEEVLASAGLDAFVFLAFFKMAIKFLAVTFFFSLALVLPVHVHYTGDWGYDSGNGNSTAPDPDALYPAVRTLSSTLLQDPHTGQERSKDGMDMPPTNFLWMYVALVYLYTALAMYLIISETNKIIRIRQNYLGTQSTVTDRTIRLSGIPSELRSEEKIKETVENLEIGKVDSVMLCRDWRELDNLIDERMNVLRKLEEAWTVHLGYRRVERNLESLPIVQPAPPEPVADREEDDEQSRLLNGDEPEQSHVTPYARDRPTTRIWYGFLHLESRLVDAIDYYEERLRKVDERIKSARKKDFRPTPLAFVTLDSTAACQMAVQAIVDPEPMQLLAKLAPAPSDVVWPNTYLSRSNRMIRSWSITLIILILTVFWSILLVPLAGLLNLDSIHKVWPQLADALESRPITASLVQSGLPTLIISLLNVAVPYLYYWLASLQGMISQGEIELSVISKNFFFVFFNLFVVFTIFGTASNAYSLFDDVGENLKDTTRVAYVLAQSLQKLAPFYINLIVLQGLGLFPFRLLEFGSVFMYPITLIGAKTPRDYAELVQPPVFSYGFFLPQTILIFIICTVYSVLPSSWLVLFFGLVYFVIGSFIYKYQLLYAMDHRQHSTGRAWAIICNRIIVGLVVFQLAMAGVLALKLAIKRSVLIVPLLLGTVWFAYFFRRTYEPLLKFIAIRSLHHEAASDGVIRGESRYDSETDHGRAVDEDEETGLRYINPSLIIPLEEVWISRKRTNGSTNVVPDDTEENVWE</sequence>
<keyword evidence="5 8" id="KW-1133">Transmembrane helix</keyword>
<feature type="transmembrane region" description="Helical" evidence="8">
    <location>
        <begin position="110"/>
        <end position="129"/>
    </location>
</feature>
<name>A0A5M8PRX4_9LECA</name>
<dbReference type="InterPro" id="IPR003864">
    <property type="entry name" value="CSC1/OSCA1-like_7TM"/>
</dbReference>
<evidence type="ECO:0000256" key="8">
    <source>
        <dbReference type="SAM" id="Phobius"/>
    </source>
</evidence>
<feature type="region of interest" description="Disordered" evidence="7">
    <location>
        <begin position="302"/>
        <end position="339"/>
    </location>
</feature>
<dbReference type="PANTHER" id="PTHR13018:SF5">
    <property type="entry name" value="RE44586P"/>
    <property type="match status" value="1"/>
</dbReference>
<feature type="transmembrane region" description="Helical" evidence="8">
    <location>
        <begin position="25"/>
        <end position="46"/>
    </location>
</feature>
<feature type="transmembrane region" description="Helical" evidence="8">
    <location>
        <begin position="701"/>
        <end position="722"/>
    </location>
</feature>
<dbReference type="EMBL" id="VXIT01000006">
    <property type="protein sequence ID" value="KAA6412167.1"/>
    <property type="molecule type" value="Genomic_DNA"/>
</dbReference>
<proteinExistence type="inferred from homology"/>
<feature type="transmembrane region" description="Helical" evidence="8">
    <location>
        <begin position="662"/>
        <end position="681"/>
    </location>
</feature>
<keyword evidence="3" id="KW-0813">Transport</keyword>
<dbReference type="InterPro" id="IPR032880">
    <property type="entry name" value="CSC1/OSCA1-like_N"/>
</dbReference>
<comment type="subcellular location">
    <subcellularLocation>
        <location evidence="1">Membrane</location>
        <topology evidence="1">Multi-pass membrane protein</topology>
    </subcellularLocation>
</comment>
<feature type="domain" description="CSC1/OSCA1-like N-terminal transmembrane" evidence="10">
    <location>
        <begin position="25"/>
        <end position="205"/>
    </location>
</feature>
<evidence type="ECO:0000313" key="13">
    <source>
        <dbReference type="Proteomes" id="UP000324767"/>
    </source>
</evidence>
<evidence type="ECO:0000256" key="7">
    <source>
        <dbReference type="SAM" id="MobiDB-lite"/>
    </source>
</evidence>
<evidence type="ECO:0000259" key="11">
    <source>
        <dbReference type="Pfam" id="PF14703"/>
    </source>
</evidence>
<dbReference type="GO" id="GO:0005886">
    <property type="term" value="C:plasma membrane"/>
    <property type="evidence" value="ECO:0007669"/>
    <property type="project" value="TreeGrafter"/>
</dbReference>
<dbReference type="Pfam" id="PF02714">
    <property type="entry name" value="RSN1_7TM"/>
    <property type="match status" value="1"/>
</dbReference>
<feature type="transmembrane region" description="Helical" evidence="8">
    <location>
        <begin position="728"/>
        <end position="746"/>
    </location>
</feature>